<evidence type="ECO:0000313" key="3">
    <source>
        <dbReference type="EMBL" id="GGF25325.1"/>
    </source>
</evidence>
<feature type="region of interest" description="Disordered" evidence="1">
    <location>
        <begin position="1"/>
        <end position="21"/>
    </location>
</feature>
<dbReference type="PROSITE" id="PS50995">
    <property type="entry name" value="HTH_MARR_2"/>
    <property type="match status" value="1"/>
</dbReference>
<dbReference type="SMART" id="SM00347">
    <property type="entry name" value="HTH_MARR"/>
    <property type="match status" value="1"/>
</dbReference>
<evidence type="ECO:0000313" key="4">
    <source>
        <dbReference type="Proteomes" id="UP000598775"/>
    </source>
</evidence>
<name>A0A917EYL6_9MICO</name>
<dbReference type="Gene3D" id="1.10.10.10">
    <property type="entry name" value="Winged helix-like DNA-binding domain superfamily/Winged helix DNA-binding domain"/>
    <property type="match status" value="1"/>
</dbReference>
<evidence type="ECO:0000256" key="1">
    <source>
        <dbReference type="SAM" id="MobiDB-lite"/>
    </source>
</evidence>
<protein>
    <submittedName>
        <fullName evidence="3">MarR family transcriptional regulator</fullName>
    </submittedName>
</protein>
<keyword evidence="4" id="KW-1185">Reference proteome</keyword>
<proteinExistence type="predicted"/>
<dbReference type="Pfam" id="PF12802">
    <property type="entry name" value="MarR_2"/>
    <property type="match status" value="1"/>
</dbReference>
<dbReference type="InterPro" id="IPR000835">
    <property type="entry name" value="HTH_MarR-typ"/>
</dbReference>
<dbReference type="PANTHER" id="PTHR39515">
    <property type="entry name" value="CONSERVED PROTEIN"/>
    <property type="match status" value="1"/>
</dbReference>
<dbReference type="InterPro" id="IPR052526">
    <property type="entry name" value="HTH-type_Bedaq_tolerance"/>
</dbReference>
<dbReference type="RefSeq" id="WP_188677232.1">
    <property type="nucleotide sequence ID" value="NZ_BMGP01000003.1"/>
</dbReference>
<reference evidence="3 4" key="1">
    <citation type="journal article" date="2014" name="Int. J. Syst. Evol. Microbiol.">
        <title>Complete genome sequence of Corynebacterium casei LMG S-19264T (=DSM 44701T), isolated from a smear-ripened cheese.</title>
        <authorList>
            <consortium name="US DOE Joint Genome Institute (JGI-PGF)"/>
            <person name="Walter F."/>
            <person name="Albersmeier A."/>
            <person name="Kalinowski J."/>
            <person name="Ruckert C."/>
        </authorList>
    </citation>
    <scope>NUCLEOTIDE SEQUENCE [LARGE SCALE GENOMIC DNA]</scope>
    <source>
        <strain evidence="3 4">CGMCC 1.12976</strain>
    </source>
</reference>
<dbReference type="AlphaFoldDB" id="A0A917EYL6"/>
<accession>A0A917EYL6</accession>
<gene>
    <name evidence="3" type="ORF">GCM10011399_18530</name>
</gene>
<dbReference type="Proteomes" id="UP000598775">
    <property type="component" value="Unassembled WGS sequence"/>
</dbReference>
<comment type="caution">
    <text evidence="3">The sequence shown here is derived from an EMBL/GenBank/DDBJ whole genome shotgun (WGS) entry which is preliminary data.</text>
</comment>
<dbReference type="PANTHER" id="PTHR39515:SF2">
    <property type="entry name" value="HTH-TYPE TRANSCRIPTIONAL REGULATOR RV0880"/>
    <property type="match status" value="1"/>
</dbReference>
<dbReference type="InterPro" id="IPR036390">
    <property type="entry name" value="WH_DNA-bd_sf"/>
</dbReference>
<sequence length="156" mass="16917">MTESSPTSAPSIAPPKRVAAGELSAQLRPAILRVSRRLRNEKADDELSDSQSAILGYLLNHGPSTPGTLASFERVTPPSMNRTINAVVAAGYASRTPSEHDGRKVVISLTESGRALVAETRRRRDAWLYQRLAELTPDDRLTLDRAATILRGLADS</sequence>
<dbReference type="EMBL" id="BMGP01000003">
    <property type="protein sequence ID" value="GGF25325.1"/>
    <property type="molecule type" value="Genomic_DNA"/>
</dbReference>
<evidence type="ECO:0000259" key="2">
    <source>
        <dbReference type="PROSITE" id="PS50995"/>
    </source>
</evidence>
<dbReference type="SUPFAM" id="SSF46785">
    <property type="entry name" value="Winged helix' DNA-binding domain"/>
    <property type="match status" value="1"/>
</dbReference>
<feature type="domain" description="HTH marR-type" evidence="2">
    <location>
        <begin position="24"/>
        <end position="155"/>
    </location>
</feature>
<feature type="compositionally biased region" description="Low complexity" evidence="1">
    <location>
        <begin position="1"/>
        <end position="15"/>
    </location>
</feature>
<dbReference type="GO" id="GO:0003700">
    <property type="term" value="F:DNA-binding transcription factor activity"/>
    <property type="evidence" value="ECO:0007669"/>
    <property type="project" value="InterPro"/>
</dbReference>
<organism evidence="3 4">
    <name type="scientific">Subtercola lobariae</name>
    <dbReference type="NCBI Taxonomy" id="1588641"/>
    <lineage>
        <taxon>Bacteria</taxon>
        <taxon>Bacillati</taxon>
        <taxon>Actinomycetota</taxon>
        <taxon>Actinomycetes</taxon>
        <taxon>Micrococcales</taxon>
        <taxon>Microbacteriaceae</taxon>
        <taxon>Subtercola</taxon>
    </lineage>
</organism>
<dbReference type="InterPro" id="IPR036388">
    <property type="entry name" value="WH-like_DNA-bd_sf"/>
</dbReference>